<name>A0A081C8J1_VECG1</name>
<proteinExistence type="predicted"/>
<dbReference type="Proteomes" id="UP000030661">
    <property type="component" value="Unassembled WGS sequence"/>
</dbReference>
<sequence>MSGAPTVIWYVHDVRNTGSPTDSNVYGDRAFIVVSAWESHVQGEGKQAAKHNLSAGKPDAVKVARPVWAGKIENPGFA</sequence>
<dbReference type="EMBL" id="DF820475">
    <property type="protein sequence ID" value="GAK60896.1"/>
    <property type="molecule type" value="Genomic_DNA"/>
</dbReference>
<organism evidence="1">
    <name type="scientific">Vecturithrix granuli</name>
    <dbReference type="NCBI Taxonomy" id="1499967"/>
    <lineage>
        <taxon>Bacteria</taxon>
        <taxon>Candidatus Moduliflexota</taxon>
        <taxon>Candidatus Vecturitrichia</taxon>
        <taxon>Candidatus Vecturitrichales</taxon>
        <taxon>Candidatus Vecturitrichaceae</taxon>
        <taxon>Candidatus Vecturithrix</taxon>
    </lineage>
</organism>
<reference evidence="1" key="1">
    <citation type="journal article" date="2015" name="PeerJ">
        <title>First genomic representation of candidate bacterial phylum KSB3 points to enhanced environmental sensing as a trigger of wastewater bulking.</title>
        <authorList>
            <person name="Sekiguchi Y."/>
            <person name="Ohashi A."/>
            <person name="Parks D.H."/>
            <person name="Yamauchi T."/>
            <person name="Tyson G.W."/>
            <person name="Hugenholtz P."/>
        </authorList>
    </citation>
    <scope>NUCLEOTIDE SEQUENCE [LARGE SCALE GENOMIC DNA]</scope>
</reference>
<accession>A0A081C8J1</accession>
<evidence type="ECO:0000313" key="1">
    <source>
        <dbReference type="EMBL" id="GAK60896.1"/>
    </source>
</evidence>
<keyword evidence="2" id="KW-1185">Reference proteome</keyword>
<gene>
    <name evidence="1" type="ORF">U27_00794</name>
</gene>
<dbReference type="HOGENOM" id="CLU_2614816_0_0_0"/>
<evidence type="ECO:0000313" key="2">
    <source>
        <dbReference type="Proteomes" id="UP000030661"/>
    </source>
</evidence>
<protein>
    <submittedName>
        <fullName evidence="1">Uncharacterized protein</fullName>
    </submittedName>
</protein>
<dbReference type="AlphaFoldDB" id="A0A081C8J1"/>
<dbReference type="STRING" id="1499967.U27_00794"/>